<reference evidence="9 11" key="1">
    <citation type="journal article" date="2012" name="Nature">
        <title>Algal genomes reveal evolutionary mosaicism and the fate of nucleomorphs.</title>
        <authorList>
            <consortium name="DOE Joint Genome Institute"/>
            <person name="Curtis B.A."/>
            <person name="Tanifuji G."/>
            <person name="Burki F."/>
            <person name="Gruber A."/>
            <person name="Irimia M."/>
            <person name="Maruyama S."/>
            <person name="Arias M.C."/>
            <person name="Ball S.G."/>
            <person name="Gile G.H."/>
            <person name="Hirakawa Y."/>
            <person name="Hopkins J.F."/>
            <person name="Kuo A."/>
            <person name="Rensing S.A."/>
            <person name="Schmutz J."/>
            <person name="Symeonidi A."/>
            <person name="Elias M."/>
            <person name="Eveleigh R.J."/>
            <person name="Herman E.K."/>
            <person name="Klute M.J."/>
            <person name="Nakayama T."/>
            <person name="Obornik M."/>
            <person name="Reyes-Prieto A."/>
            <person name="Armbrust E.V."/>
            <person name="Aves S.J."/>
            <person name="Beiko R.G."/>
            <person name="Coutinho P."/>
            <person name="Dacks J.B."/>
            <person name="Durnford D.G."/>
            <person name="Fast N.M."/>
            <person name="Green B.R."/>
            <person name="Grisdale C.J."/>
            <person name="Hempel F."/>
            <person name="Henrissat B."/>
            <person name="Hoppner M.P."/>
            <person name="Ishida K."/>
            <person name="Kim E."/>
            <person name="Koreny L."/>
            <person name="Kroth P.G."/>
            <person name="Liu Y."/>
            <person name="Malik S.B."/>
            <person name="Maier U.G."/>
            <person name="McRose D."/>
            <person name="Mock T."/>
            <person name="Neilson J.A."/>
            <person name="Onodera N.T."/>
            <person name="Poole A.M."/>
            <person name="Pritham E.J."/>
            <person name="Richards T.A."/>
            <person name="Rocap G."/>
            <person name="Roy S.W."/>
            <person name="Sarai C."/>
            <person name="Schaack S."/>
            <person name="Shirato S."/>
            <person name="Slamovits C.H."/>
            <person name="Spencer D.F."/>
            <person name="Suzuki S."/>
            <person name="Worden A.Z."/>
            <person name="Zauner S."/>
            <person name="Barry K."/>
            <person name="Bell C."/>
            <person name="Bharti A.K."/>
            <person name="Crow J.A."/>
            <person name="Grimwood J."/>
            <person name="Kramer R."/>
            <person name="Lindquist E."/>
            <person name="Lucas S."/>
            <person name="Salamov A."/>
            <person name="McFadden G.I."/>
            <person name="Lane C.E."/>
            <person name="Keeling P.J."/>
            <person name="Gray M.W."/>
            <person name="Grigoriev I.V."/>
            <person name="Archibald J.M."/>
        </authorList>
    </citation>
    <scope>NUCLEOTIDE SEQUENCE</scope>
    <source>
        <strain evidence="9 11">CCMP2712</strain>
    </source>
</reference>
<gene>
    <name evidence="9" type="ORF">GUITHDRAFT_114473</name>
</gene>
<dbReference type="InterPro" id="IPR001849">
    <property type="entry name" value="PH_domain"/>
</dbReference>
<keyword evidence="4 6" id="KW-1133">Transmembrane helix</keyword>
<dbReference type="EMBL" id="JH993039">
    <property type="protein sequence ID" value="EKX39507.1"/>
    <property type="molecule type" value="Genomic_DNA"/>
</dbReference>
<dbReference type="InterPro" id="IPR018247">
    <property type="entry name" value="EF_Hand_1_Ca_BS"/>
</dbReference>
<keyword evidence="11" id="KW-1185">Reference proteome</keyword>
<dbReference type="AlphaFoldDB" id="L1ITS0"/>
<dbReference type="EnsemblProtists" id="EKX39507">
    <property type="protein sequence ID" value="EKX39507"/>
    <property type="gene ID" value="GUITHDRAFT_114473"/>
</dbReference>
<keyword evidence="2 6" id="KW-0812">Transmembrane</keyword>
<evidence type="ECO:0000313" key="9">
    <source>
        <dbReference type="EMBL" id="EKX39507.1"/>
    </source>
</evidence>
<dbReference type="SMART" id="SM00233">
    <property type="entry name" value="PH"/>
    <property type="match status" value="1"/>
</dbReference>
<dbReference type="InterPro" id="IPR002048">
    <property type="entry name" value="EF_hand_dom"/>
</dbReference>
<evidence type="ECO:0000256" key="5">
    <source>
        <dbReference type="ARBA" id="ARBA00023136"/>
    </source>
</evidence>
<evidence type="ECO:0000259" key="8">
    <source>
        <dbReference type="PROSITE" id="PS50222"/>
    </source>
</evidence>
<dbReference type="STRING" id="905079.L1ITS0"/>
<dbReference type="eggNOG" id="KOG2301">
    <property type="taxonomic scope" value="Eukaryota"/>
</dbReference>
<feature type="transmembrane region" description="Helical" evidence="6">
    <location>
        <begin position="379"/>
        <end position="406"/>
    </location>
</feature>
<feature type="transmembrane region" description="Helical" evidence="6">
    <location>
        <begin position="312"/>
        <end position="340"/>
    </location>
</feature>
<reference evidence="11" key="2">
    <citation type="submission" date="2012-11" db="EMBL/GenBank/DDBJ databases">
        <authorList>
            <person name="Kuo A."/>
            <person name="Curtis B.A."/>
            <person name="Tanifuji G."/>
            <person name="Burki F."/>
            <person name="Gruber A."/>
            <person name="Irimia M."/>
            <person name="Maruyama S."/>
            <person name="Arias M.C."/>
            <person name="Ball S.G."/>
            <person name="Gile G.H."/>
            <person name="Hirakawa Y."/>
            <person name="Hopkins J.F."/>
            <person name="Rensing S.A."/>
            <person name="Schmutz J."/>
            <person name="Symeonidi A."/>
            <person name="Elias M."/>
            <person name="Eveleigh R.J."/>
            <person name="Herman E.K."/>
            <person name="Klute M.J."/>
            <person name="Nakayama T."/>
            <person name="Obornik M."/>
            <person name="Reyes-Prieto A."/>
            <person name="Armbrust E.V."/>
            <person name="Aves S.J."/>
            <person name="Beiko R.G."/>
            <person name="Coutinho P."/>
            <person name="Dacks J.B."/>
            <person name="Durnford D.G."/>
            <person name="Fast N.M."/>
            <person name="Green B.R."/>
            <person name="Grisdale C."/>
            <person name="Hempe F."/>
            <person name="Henrissat B."/>
            <person name="Hoppner M.P."/>
            <person name="Ishida K.-I."/>
            <person name="Kim E."/>
            <person name="Koreny L."/>
            <person name="Kroth P.G."/>
            <person name="Liu Y."/>
            <person name="Malik S.-B."/>
            <person name="Maier U.G."/>
            <person name="McRose D."/>
            <person name="Mock T."/>
            <person name="Neilson J.A."/>
            <person name="Onodera N.T."/>
            <person name="Poole A.M."/>
            <person name="Pritham E.J."/>
            <person name="Richards T.A."/>
            <person name="Rocap G."/>
            <person name="Roy S.W."/>
            <person name="Sarai C."/>
            <person name="Schaack S."/>
            <person name="Shirato S."/>
            <person name="Slamovits C.H."/>
            <person name="Spencer D.F."/>
            <person name="Suzuki S."/>
            <person name="Worden A.Z."/>
            <person name="Zauner S."/>
            <person name="Barry K."/>
            <person name="Bell C."/>
            <person name="Bharti A.K."/>
            <person name="Crow J.A."/>
            <person name="Grimwood J."/>
            <person name="Kramer R."/>
            <person name="Lindquist E."/>
            <person name="Lucas S."/>
            <person name="Salamov A."/>
            <person name="McFadden G.I."/>
            <person name="Lane C.E."/>
            <person name="Keeling P.J."/>
            <person name="Gray M.W."/>
            <person name="Grigoriev I.V."/>
            <person name="Archibald J.M."/>
        </authorList>
    </citation>
    <scope>NUCLEOTIDE SEQUENCE</scope>
    <source>
        <strain evidence="11">CCMP2712</strain>
    </source>
</reference>
<dbReference type="KEGG" id="gtt:GUITHDRAFT_114473"/>
<sequence length="562" mass="63527">MDELQRGISPNMVASMMSHDRLLGSLPPSEEFLKEGIVEKRSQEKKWQERRIILTSTHIILTTQGSDMIKDSIFLRDVSLARSVSHLDGHRFDLLDRMKEHEEEREIECGQSQNGGSFRGKVKQVAHVDSFTFEVHTREESESCGRVYVFRSFDEKETDDWVKMIDEQAKLSMDSALHDRLGEFERMRYKIAMFYDSNPVQSVVAFLITINFLANAAQSELLPKEGSSMANFFAVLDDLFTILFTIELGLNLISHWFWPFISDGWSVFDFVIVSISLIAMIVGNLPGVKSLRLMRAFRVLRLFGRLQSLRQIITALTHSIVPVLNAFLIMLLVTCIYAILAVNFYSDRSPEFFGSFLAPASPSSSGGDGKDHLGLDGNVALFFVSFIVIVGWTLLQVVVAVLLDNFTAAAEAEKEDKIRQKNLQEGRALVVFAIDPLLAALAHFDTSQDLSDRISMLFNILDTDDSNTLSFEELSYGLRKLKVRPPISLSRDDFEVMTIQGSLLNDRGELGPSEFDKVMRRQLKLYVQRQMANAMDLLGANSTGQQDTLFFVLKLLMIGRLV</sequence>
<dbReference type="InterPro" id="IPR005821">
    <property type="entry name" value="Ion_trans_dom"/>
</dbReference>
<evidence type="ECO:0000256" key="3">
    <source>
        <dbReference type="ARBA" id="ARBA00022837"/>
    </source>
</evidence>
<proteinExistence type="predicted"/>
<evidence type="ECO:0000256" key="4">
    <source>
        <dbReference type="ARBA" id="ARBA00022989"/>
    </source>
</evidence>
<evidence type="ECO:0000313" key="11">
    <source>
        <dbReference type="Proteomes" id="UP000011087"/>
    </source>
</evidence>
<accession>L1ITS0</accession>
<dbReference type="SUPFAM" id="SSF81324">
    <property type="entry name" value="Voltage-gated potassium channels"/>
    <property type="match status" value="1"/>
</dbReference>
<reference evidence="10" key="3">
    <citation type="submission" date="2016-03" db="UniProtKB">
        <authorList>
            <consortium name="EnsemblProtists"/>
        </authorList>
    </citation>
    <scope>IDENTIFICATION</scope>
</reference>
<organism evidence="9">
    <name type="scientific">Guillardia theta (strain CCMP2712)</name>
    <name type="common">Cryptophyte</name>
    <dbReference type="NCBI Taxonomy" id="905079"/>
    <lineage>
        <taxon>Eukaryota</taxon>
        <taxon>Cryptophyceae</taxon>
        <taxon>Pyrenomonadales</taxon>
        <taxon>Geminigeraceae</taxon>
        <taxon>Guillardia</taxon>
    </lineage>
</organism>
<dbReference type="SUPFAM" id="SSF47473">
    <property type="entry name" value="EF-hand"/>
    <property type="match status" value="1"/>
</dbReference>
<dbReference type="Gene3D" id="1.20.120.350">
    <property type="entry name" value="Voltage-gated potassium channels. Chain C"/>
    <property type="match status" value="1"/>
</dbReference>
<evidence type="ECO:0000313" key="10">
    <source>
        <dbReference type="EnsemblProtists" id="EKX39507"/>
    </source>
</evidence>
<dbReference type="SUPFAM" id="SSF50729">
    <property type="entry name" value="PH domain-like"/>
    <property type="match status" value="1"/>
</dbReference>
<dbReference type="Proteomes" id="UP000011087">
    <property type="component" value="Unassembled WGS sequence"/>
</dbReference>
<dbReference type="PROSITE" id="PS50222">
    <property type="entry name" value="EF_HAND_2"/>
    <property type="match status" value="1"/>
</dbReference>
<dbReference type="InterPro" id="IPR043203">
    <property type="entry name" value="VGCC_Ca_Na"/>
</dbReference>
<evidence type="ECO:0000256" key="6">
    <source>
        <dbReference type="SAM" id="Phobius"/>
    </source>
</evidence>
<dbReference type="RefSeq" id="XP_005826487.1">
    <property type="nucleotide sequence ID" value="XM_005826430.1"/>
</dbReference>
<feature type="transmembrane region" description="Helical" evidence="6">
    <location>
        <begin position="239"/>
        <end position="258"/>
    </location>
</feature>
<evidence type="ECO:0000256" key="1">
    <source>
        <dbReference type="ARBA" id="ARBA00004141"/>
    </source>
</evidence>
<dbReference type="InterPro" id="IPR011992">
    <property type="entry name" value="EF-hand-dom_pair"/>
</dbReference>
<dbReference type="Gene3D" id="1.10.238.10">
    <property type="entry name" value="EF-hand"/>
    <property type="match status" value="1"/>
</dbReference>
<dbReference type="PANTHER" id="PTHR10037:SF62">
    <property type="entry name" value="SODIUM CHANNEL PROTEIN 60E"/>
    <property type="match status" value="1"/>
</dbReference>
<dbReference type="PaxDb" id="55529-EKX39507"/>
<dbReference type="Gene3D" id="2.30.29.30">
    <property type="entry name" value="Pleckstrin-homology domain (PH domain)/Phosphotyrosine-binding domain (PTB)"/>
    <property type="match status" value="1"/>
</dbReference>
<keyword evidence="3" id="KW-0106">Calcium</keyword>
<keyword evidence="5 6" id="KW-0472">Membrane</keyword>
<name>L1ITS0_GUITC</name>
<evidence type="ECO:0000259" key="7">
    <source>
        <dbReference type="PROSITE" id="PS50003"/>
    </source>
</evidence>
<dbReference type="HOGENOM" id="CLU_485269_0_0_1"/>
<dbReference type="PROSITE" id="PS50003">
    <property type="entry name" value="PH_DOMAIN"/>
    <property type="match status" value="1"/>
</dbReference>
<dbReference type="Gene3D" id="1.10.287.70">
    <property type="match status" value="2"/>
</dbReference>
<evidence type="ECO:0000256" key="2">
    <source>
        <dbReference type="ARBA" id="ARBA00022692"/>
    </source>
</evidence>
<dbReference type="InterPro" id="IPR011993">
    <property type="entry name" value="PH-like_dom_sf"/>
</dbReference>
<dbReference type="PROSITE" id="PS00018">
    <property type="entry name" value="EF_HAND_1"/>
    <property type="match status" value="1"/>
</dbReference>
<dbReference type="GO" id="GO:0005248">
    <property type="term" value="F:voltage-gated sodium channel activity"/>
    <property type="evidence" value="ECO:0007669"/>
    <property type="project" value="TreeGrafter"/>
</dbReference>
<dbReference type="InterPro" id="IPR027359">
    <property type="entry name" value="Volt_channel_dom_sf"/>
</dbReference>
<dbReference type="Pfam" id="PF00520">
    <property type="entry name" value="Ion_trans"/>
    <property type="match status" value="1"/>
</dbReference>
<dbReference type="GO" id="GO:0001518">
    <property type="term" value="C:voltage-gated sodium channel complex"/>
    <property type="evidence" value="ECO:0007669"/>
    <property type="project" value="TreeGrafter"/>
</dbReference>
<dbReference type="GeneID" id="17296272"/>
<feature type="domain" description="PH" evidence="7">
    <location>
        <begin position="31"/>
        <end position="170"/>
    </location>
</feature>
<comment type="subcellular location">
    <subcellularLocation>
        <location evidence="1">Membrane</location>
        <topology evidence="1">Multi-pass membrane protein</topology>
    </subcellularLocation>
</comment>
<dbReference type="OrthoDB" id="2984333at2759"/>
<feature type="domain" description="EF-hand" evidence="8">
    <location>
        <begin position="449"/>
        <end position="484"/>
    </location>
</feature>
<evidence type="ECO:0008006" key="12">
    <source>
        <dbReference type="Google" id="ProtNLM"/>
    </source>
</evidence>
<dbReference type="GO" id="GO:0005509">
    <property type="term" value="F:calcium ion binding"/>
    <property type="evidence" value="ECO:0007669"/>
    <property type="project" value="InterPro"/>
</dbReference>
<dbReference type="PANTHER" id="PTHR10037">
    <property type="entry name" value="VOLTAGE-GATED CATION CHANNEL CALCIUM AND SODIUM"/>
    <property type="match status" value="1"/>
</dbReference>
<feature type="transmembrane region" description="Helical" evidence="6">
    <location>
        <begin position="270"/>
        <end position="291"/>
    </location>
</feature>
<protein>
    <recommendedName>
        <fullName evidence="12">EF-hand domain-containing protein</fullName>
    </recommendedName>
</protein>